<dbReference type="Proteomes" id="UP001176517">
    <property type="component" value="Unassembled WGS sequence"/>
</dbReference>
<accession>A0AAN6GUT8</accession>
<organism evidence="3 4">
    <name type="scientific">Tilletia horrida</name>
    <dbReference type="NCBI Taxonomy" id="155126"/>
    <lineage>
        <taxon>Eukaryota</taxon>
        <taxon>Fungi</taxon>
        <taxon>Dikarya</taxon>
        <taxon>Basidiomycota</taxon>
        <taxon>Ustilaginomycotina</taxon>
        <taxon>Exobasidiomycetes</taxon>
        <taxon>Tilletiales</taxon>
        <taxon>Tilletiaceae</taxon>
        <taxon>Tilletia</taxon>
    </lineage>
</organism>
<protein>
    <recommendedName>
        <fullName evidence="2">Inositol polyphosphate-related phosphatase domain-containing protein</fullName>
    </recommendedName>
</protein>
<feature type="compositionally biased region" description="Low complexity" evidence="1">
    <location>
        <begin position="897"/>
        <end position="922"/>
    </location>
</feature>
<evidence type="ECO:0000256" key="1">
    <source>
        <dbReference type="SAM" id="MobiDB-lite"/>
    </source>
</evidence>
<feature type="region of interest" description="Disordered" evidence="1">
    <location>
        <begin position="722"/>
        <end position="797"/>
    </location>
</feature>
<sequence length="1054" mass="113688">MSAASAEIESNPYLLLAPALASDDHLKLALLAHEDDLTSTNPPPATQQQKPQSDPTSTNQEDDEAKQAWSNQAPLRPAPPLILALVSHVDPHDRELAALVLFRRSPKHPNTLLAIDACPIRGDFRASALPAAPPGWKGLRFSFSSAQNVLTGSTPDSRSLTDLMRVAKELANNHGEHYGNNPHVRDDPTLGDARHEWDAEWKWLEKYIGTLPDRAEKTPVFSRFTRSAVRPTRAAKTYTPAPDELKFTFGTFNVNDRLPDSDPNLDLRTWIHPEDDPDVLVLGFQELDLSRSAYIYFNPKKQSIWSQAILTSLGPVRSKQYTMLASRQLVGILIFVFVRNELKDHIHTVRTASLGVGWGGWAANKGAVAVRFTYDPRTPKVKSTTVPPTSLATDHLSVSEATSADPHSSKPSSQNGEESDSGLKRHRSLRHQRHKSHKEKHSKDKHQTKEKKGDETENALDPSASDPLHRITHASETVTRFFAEREHHASRMGGKSDPEVERTFCFVCAHLSAGSDAEMKERRRSDAREILRRLEFWLEVDPSVVLGEEGDKTQALRASISAGQGKPDVDGVGASVITGADGTTISTVGATTVADVAVAAILTQRQNAALGGDDHETDAPAAIASKTAGEVTKLDPEEVEEEADHADIGAKSMLETERGIVADDVDKVPDGGEADSIANTLSESLTITSTDETTQPEPSVVSTLVEDDGVLKPVATSIVPPSASEVVTPPRKPRLSKVGDATSSGSPTTTTGLKPSPASPATTQSSSVNATATKPPAATQPPAAPTTQAEAHASASQLQTEPYTYSISPLSHDFLFFMGDLNWRLDDVPSDEVRRRCQAGAQQWENLARFDQLVRDREWEMRRKLLDFGKGGDRASPWAQVKDDALAVFPGESGGVVPSGSGNSAASGGISSNPDSGPGSNPLRTFEEGALGGFAPTYKYDIGTDAWDTSEKLRAPAWCDRVLWKVAPGLVEQIKARAKQHKAKNKAAESASGEPARTEGDADSKAVATSEIDQGIASGGLVKLLEYDSVPGIRISDHKPVRAVIVVKTSDAMI</sequence>
<name>A0AAN6GUT8_9BASI</name>
<proteinExistence type="predicted"/>
<dbReference type="EMBL" id="JAPDMZ010000005">
    <property type="protein sequence ID" value="KAK0557457.1"/>
    <property type="molecule type" value="Genomic_DNA"/>
</dbReference>
<feature type="compositionally biased region" description="Low complexity" evidence="1">
    <location>
        <begin position="742"/>
        <end position="777"/>
    </location>
</feature>
<feature type="region of interest" description="Disordered" evidence="1">
    <location>
        <begin position="981"/>
        <end position="1007"/>
    </location>
</feature>
<dbReference type="SUPFAM" id="SSF56219">
    <property type="entry name" value="DNase I-like"/>
    <property type="match status" value="2"/>
</dbReference>
<dbReference type="InterPro" id="IPR036691">
    <property type="entry name" value="Endo/exonu/phosph_ase_sf"/>
</dbReference>
<gene>
    <name evidence="3" type="ORF">OC846_000445</name>
</gene>
<feature type="region of interest" description="Disordered" evidence="1">
    <location>
        <begin position="378"/>
        <end position="471"/>
    </location>
</feature>
<feature type="region of interest" description="Disordered" evidence="1">
    <location>
        <begin position="897"/>
        <end position="926"/>
    </location>
</feature>
<dbReference type="InterPro" id="IPR000300">
    <property type="entry name" value="IPPc"/>
</dbReference>
<dbReference type="InterPro" id="IPR046985">
    <property type="entry name" value="IP5"/>
</dbReference>
<dbReference type="GO" id="GO:0004439">
    <property type="term" value="F:phosphatidylinositol-4,5-bisphosphate 5-phosphatase activity"/>
    <property type="evidence" value="ECO:0007669"/>
    <property type="project" value="TreeGrafter"/>
</dbReference>
<dbReference type="PANTHER" id="PTHR11200">
    <property type="entry name" value="INOSITOL 5-PHOSPHATASE"/>
    <property type="match status" value="1"/>
</dbReference>
<dbReference type="SMART" id="SM00128">
    <property type="entry name" value="IPPc"/>
    <property type="match status" value="1"/>
</dbReference>
<dbReference type="Pfam" id="PF22669">
    <property type="entry name" value="Exo_endo_phos2"/>
    <property type="match status" value="2"/>
</dbReference>
<dbReference type="AlphaFoldDB" id="A0AAN6GUT8"/>
<feature type="compositionally biased region" description="Basic residues" evidence="1">
    <location>
        <begin position="424"/>
        <end position="440"/>
    </location>
</feature>
<feature type="domain" description="Inositol polyphosphate-related phosphatase" evidence="2">
    <location>
        <begin position="243"/>
        <end position="489"/>
    </location>
</feature>
<feature type="compositionally biased region" description="Basic and acidic residues" evidence="1">
    <location>
        <begin position="441"/>
        <end position="455"/>
    </location>
</feature>
<keyword evidence="4" id="KW-1185">Reference proteome</keyword>
<evidence type="ECO:0000313" key="4">
    <source>
        <dbReference type="Proteomes" id="UP001176517"/>
    </source>
</evidence>
<feature type="compositionally biased region" description="Polar residues" evidence="1">
    <location>
        <begin position="399"/>
        <end position="416"/>
    </location>
</feature>
<feature type="compositionally biased region" description="Low complexity" evidence="1">
    <location>
        <begin position="381"/>
        <end position="390"/>
    </location>
</feature>
<evidence type="ECO:0000259" key="2">
    <source>
        <dbReference type="SMART" id="SM00128"/>
    </source>
</evidence>
<feature type="compositionally biased region" description="Polar residues" evidence="1">
    <location>
        <begin position="46"/>
        <end position="59"/>
    </location>
</feature>
<dbReference type="GO" id="GO:0046856">
    <property type="term" value="P:phosphatidylinositol dephosphorylation"/>
    <property type="evidence" value="ECO:0007669"/>
    <property type="project" value="InterPro"/>
</dbReference>
<feature type="region of interest" description="Disordered" evidence="1">
    <location>
        <begin position="33"/>
        <end position="70"/>
    </location>
</feature>
<feature type="compositionally biased region" description="Low complexity" evidence="1">
    <location>
        <begin position="785"/>
        <end position="795"/>
    </location>
</feature>
<evidence type="ECO:0000313" key="3">
    <source>
        <dbReference type="EMBL" id="KAK0557457.1"/>
    </source>
</evidence>
<comment type="caution">
    <text evidence="3">The sequence shown here is derived from an EMBL/GenBank/DDBJ whole genome shotgun (WGS) entry which is preliminary data.</text>
</comment>
<dbReference type="Gene3D" id="3.60.10.10">
    <property type="entry name" value="Endonuclease/exonuclease/phosphatase"/>
    <property type="match status" value="2"/>
</dbReference>
<reference evidence="3" key="1">
    <citation type="journal article" date="2023" name="PhytoFront">
        <title>Draft Genome Resources of Seven Strains of Tilletia horrida, Causal Agent of Kernel Smut of Rice.</title>
        <authorList>
            <person name="Khanal S."/>
            <person name="Antony Babu S."/>
            <person name="Zhou X.G."/>
        </authorList>
    </citation>
    <scope>NUCLEOTIDE SEQUENCE</scope>
    <source>
        <strain evidence="3">TX6</strain>
    </source>
</reference>
<dbReference type="PANTHER" id="PTHR11200:SF300">
    <property type="entry name" value="TYPE II INOSITOL 1,4,5-TRISPHOSPHATE 5-PHOSPHATASE"/>
    <property type="match status" value="1"/>
</dbReference>